<organism evidence="1 2">
    <name type="scientific">Emticicia aquatica</name>
    <dbReference type="NCBI Taxonomy" id="1681835"/>
    <lineage>
        <taxon>Bacteria</taxon>
        <taxon>Pseudomonadati</taxon>
        <taxon>Bacteroidota</taxon>
        <taxon>Cytophagia</taxon>
        <taxon>Cytophagales</taxon>
        <taxon>Leadbetterellaceae</taxon>
        <taxon>Emticicia</taxon>
    </lineage>
</organism>
<evidence type="ECO:0008006" key="3">
    <source>
        <dbReference type="Google" id="ProtNLM"/>
    </source>
</evidence>
<dbReference type="InterPro" id="IPR011466">
    <property type="entry name" value="DUF1572"/>
</dbReference>
<dbReference type="EMBL" id="CAKLPY010000001">
    <property type="protein sequence ID" value="CAH0994895.1"/>
    <property type="molecule type" value="Genomic_DNA"/>
</dbReference>
<evidence type="ECO:0000313" key="2">
    <source>
        <dbReference type="Proteomes" id="UP000837932"/>
    </source>
</evidence>
<gene>
    <name evidence="1" type="ORF">EMA8858_01008</name>
</gene>
<comment type="caution">
    <text evidence="1">The sequence shown here is derived from an EMBL/GenBank/DDBJ whole genome shotgun (WGS) entry which is preliminary data.</text>
</comment>
<dbReference type="Pfam" id="PF07609">
    <property type="entry name" value="DUF1572"/>
    <property type="match status" value="1"/>
</dbReference>
<dbReference type="Proteomes" id="UP000837932">
    <property type="component" value="Unassembled WGS sequence"/>
</dbReference>
<reference evidence="1" key="1">
    <citation type="submission" date="2021-12" db="EMBL/GenBank/DDBJ databases">
        <authorList>
            <person name="Rodrigo-Torres L."/>
            <person name="Arahal R. D."/>
            <person name="Lucena T."/>
        </authorList>
    </citation>
    <scope>NUCLEOTIDE SEQUENCE</scope>
    <source>
        <strain evidence="1">CECT 8858</strain>
    </source>
</reference>
<dbReference type="Gene3D" id="1.20.120.450">
    <property type="entry name" value="dinb family like domain"/>
    <property type="match status" value="1"/>
</dbReference>
<protein>
    <recommendedName>
        <fullName evidence="3">DUF1572 domain-containing protein</fullName>
    </recommendedName>
</protein>
<evidence type="ECO:0000313" key="1">
    <source>
        <dbReference type="EMBL" id="CAH0994895.1"/>
    </source>
</evidence>
<sequence length="147" mass="17223">MLDSLILLYDRDLQKLITEIDAYKIESDLWLIRGEIKNSAGNLCLHLIGNLNHYIGHQLGNTDYVRNRPLEFEDKDIPKEKLIFNIEATREMLKRVLPNISADVLAQNHTEEFYGGNHSNEYFLIHLLTHLNYHLGQINYHRRLVNA</sequence>
<proteinExistence type="predicted"/>
<dbReference type="InterPro" id="IPR034660">
    <property type="entry name" value="DinB/YfiT-like"/>
</dbReference>
<keyword evidence="2" id="KW-1185">Reference proteome</keyword>
<accession>A0ABN8ESK2</accession>
<dbReference type="RefSeq" id="WP_238805067.1">
    <property type="nucleotide sequence ID" value="NZ_CAKLPY010000001.1"/>
</dbReference>
<dbReference type="SUPFAM" id="SSF109854">
    <property type="entry name" value="DinB/YfiT-like putative metalloenzymes"/>
    <property type="match status" value="1"/>
</dbReference>
<name>A0ABN8ESK2_9BACT</name>